<reference evidence="1" key="1">
    <citation type="submission" date="2022-07" db="EMBL/GenBank/DDBJ databases">
        <title>Genome Sequence of Phlebia brevispora.</title>
        <authorList>
            <person name="Buettner E."/>
        </authorList>
    </citation>
    <scope>NUCLEOTIDE SEQUENCE</scope>
    <source>
        <strain evidence="1">MPL23</strain>
    </source>
</reference>
<protein>
    <submittedName>
        <fullName evidence="1">Uncharacterized protein</fullName>
    </submittedName>
</protein>
<organism evidence="1 2">
    <name type="scientific">Phlebia brevispora</name>
    <dbReference type="NCBI Taxonomy" id="194682"/>
    <lineage>
        <taxon>Eukaryota</taxon>
        <taxon>Fungi</taxon>
        <taxon>Dikarya</taxon>
        <taxon>Basidiomycota</taxon>
        <taxon>Agaricomycotina</taxon>
        <taxon>Agaricomycetes</taxon>
        <taxon>Polyporales</taxon>
        <taxon>Meruliaceae</taxon>
        <taxon>Phlebia</taxon>
    </lineage>
</organism>
<sequence length="136" mass="15219">MASLINSVRTKFLEAIRSVNPPGRWKILVVDEHSQKLLGSVLKQFDILEENVTLIESISNYREPQPTMEAMYLIMPTSQNVDRVIRDFSNGQQQYAAAHLFFIDGTSPRSGRLTPHMVAEGAARATQDLQSTCLNG</sequence>
<dbReference type="EMBL" id="JANHOG010002833">
    <property type="protein sequence ID" value="KAJ3519527.1"/>
    <property type="molecule type" value="Genomic_DNA"/>
</dbReference>
<keyword evidence="2" id="KW-1185">Reference proteome</keyword>
<evidence type="ECO:0000313" key="2">
    <source>
        <dbReference type="Proteomes" id="UP001148662"/>
    </source>
</evidence>
<comment type="caution">
    <text evidence="1">The sequence shown here is derived from an EMBL/GenBank/DDBJ whole genome shotgun (WGS) entry which is preliminary data.</text>
</comment>
<gene>
    <name evidence="1" type="ORF">NM688_g9289</name>
</gene>
<evidence type="ECO:0000313" key="1">
    <source>
        <dbReference type="EMBL" id="KAJ3519527.1"/>
    </source>
</evidence>
<accession>A0ACC1RHA6</accession>
<dbReference type="Proteomes" id="UP001148662">
    <property type="component" value="Unassembled WGS sequence"/>
</dbReference>
<name>A0ACC1RHA6_9APHY</name>
<proteinExistence type="predicted"/>